<feature type="transmembrane region" description="Helical" evidence="1">
    <location>
        <begin position="12"/>
        <end position="31"/>
    </location>
</feature>
<dbReference type="AlphaFoldDB" id="A0A1G2DW68"/>
<name>A0A1G2DW68_9BACT</name>
<dbReference type="Proteomes" id="UP000176752">
    <property type="component" value="Unassembled WGS sequence"/>
</dbReference>
<organism evidence="3 4">
    <name type="scientific">Candidatus Nealsonbacteria bacterium RBG_13_36_15</name>
    <dbReference type="NCBI Taxonomy" id="1801660"/>
    <lineage>
        <taxon>Bacteria</taxon>
        <taxon>Candidatus Nealsoniibacteriota</taxon>
    </lineage>
</organism>
<dbReference type="InterPro" id="IPR001107">
    <property type="entry name" value="Band_7"/>
</dbReference>
<evidence type="ECO:0000313" key="3">
    <source>
        <dbReference type="EMBL" id="OGZ17642.1"/>
    </source>
</evidence>
<evidence type="ECO:0000259" key="2">
    <source>
        <dbReference type="Pfam" id="PF01145"/>
    </source>
</evidence>
<dbReference type="Pfam" id="PF01145">
    <property type="entry name" value="Band_7"/>
    <property type="match status" value="1"/>
</dbReference>
<gene>
    <name evidence="3" type="ORF">A2Z78_01975</name>
</gene>
<dbReference type="EMBL" id="MHLV01000018">
    <property type="protein sequence ID" value="OGZ17642.1"/>
    <property type="molecule type" value="Genomic_DNA"/>
</dbReference>
<proteinExistence type="predicted"/>
<protein>
    <recommendedName>
        <fullName evidence="2">Band 7 domain-containing protein</fullName>
    </recommendedName>
</protein>
<keyword evidence="1" id="KW-1133">Transmembrane helix</keyword>
<reference evidence="3 4" key="1">
    <citation type="journal article" date="2016" name="Nat. Commun.">
        <title>Thousands of microbial genomes shed light on interconnected biogeochemical processes in an aquifer system.</title>
        <authorList>
            <person name="Anantharaman K."/>
            <person name="Brown C.T."/>
            <person name="Hug L.A."/>
            <person name="Sharon I."/>
            <person name="Castelle C.J."/>
            <person name="Probst A.J."/>
            <person name="Thomas B.C."/>
            <person name="Singh A."/>
            <person name="Wilkins M.J."/>
            <person name="Karaoz U."/>
            <person name="Brodie E.L."/>
            <person name="Williams K.H."/>
            <person name="Hubbard S.S."/>
            <person name="Banfield J.F."/>
        </authorList>
    </citation>
    <scope>NUCLEOTIDE SEQUENCE [LARGE SCALE GENOMIC DNA]</scope>
</reference>
<evidence type="ECO:0000313" key="4">
    <source>
        <dbReference type="Proteomes" id="UP000176752"/>
    </source>
</evidence>
<accession>A0A1G2DW68</accession>
<evidence type="ECO:0000256" key="1">
    <source>
        <dbReference type="SAM" id="Phobius"/>
    </source>
</evidence>
<sequence length="308" mass="34306">MEKEKKGWIRISPWWMTTVLGLLFVGVGLLVDGIIEERLSTLIVGGIILFWLIFWFPRCFRQVGSTESPAQAVLVRGGTPQEVLQTGYNVVWWPVDRLVIYSTKQYLLNFKVAEVYSKRDEASGQATALMEVDVDLYFAWPRGDELLESFSRAPTPTGDLGEDVGVYTDFFAPTIGDAVRNIMATHTHTECRQDKAKIEDEIKAYLFDEEGNPFKEAHIPQGQLDLAITRIKFTQAMEQAFSAPEVGQRTGEGIAAEESRALRGLIGAFKAEGIGRIVAGIFAFFLHRDSKRPGGKGKGKGKGLEEEL</sequence>
<feature type="domain" description="Band 7" evidence="2">
    <location>
        <begin position="72"/>
        <end position="255"/>
    </location>
</feature>
<feature type="transmembrane region" description="Helical" evidence="1">
    <location>
        <begin position="38"/>
        <end position="56"/>
    </location>
</feature>
<keyword evidence="1" id="KW-0812">Transmembrane</keyword>
<comment type="caution">
    <text evidence="3">The sequence shown here is derived from an EMBL/GenBank/DDBJ whole genome shotgun (WGS) entry which is preliminary data.</text>
</comment>
<keyword evidence="1" id="KW-0472">Membrane</keyword>